<evidence type="ECO:0000256" key="4">
    <source>
        <dbReference type="RuleBase" id="RU003847"/>
    </source>
</evidence>
<dbReference type="Pfam" id="PF13328">
    <property type="entry name" value="HD_4"/>
    <property type="match status" value="1"/>
</dbReference>
<dbReference type="InterPro" id="IPR045600">
    <property type="entry name" value="RelA/SpoT_AH_RIS"/>
</dbReference>
<dbReference type="Pfam" id="PF04607">
    <property type="entry name" value="RelA_SpoT"/>
    <property type="match status" value="1"/>
</dbReference>
<dbReference type="EMBL" id="CP113865">
    <property type="protein sequence ID" value="WAM34495.1"/>
    <property type="molecule type" value="Genomic_DNA"/>
</dbReference>
<dbReference type="SUPFAM" id="SSF81271">
    <property type="entry name" value="TGS-like"/>
    <property type="match status" value="1"/>
</dbReference>
<dbReference type="RefSeq" id="WP_045169070.1">
    <property type="nucleotide sequence ID" value="NZ_CP113865.1"/>
</dbReference>
<evidence type="ECO:0000313" key="8">
    <source>
        <dbReference type="EMBL" id="WAM34495.1"/>
    </source>
</evidence>
<dbReference type="Pfam" id="PF02824">
    <property type="entry name" value="TGS"/>
    <property type="match status" value="1"/>
</dbReference>
<dbReference type="InterPro" id="IPR012675">
    <property type="entry name" value="Beta-grasp_dom_sf"/>
</dbReference>
<organism evidence="8 9">
    <name type="scientific">Caldicellulosiruptor morganii</name>
    <dbReference type="NCBI Taxonomy" id="1387555"/>
    <lineage>
        <taxon>Bacteria</taxon>
        <taxon>Bacillati</taxon>
        <taxon>Bacillota</taxon>
        <taxon>Bacillota incertae sedis</taxon>
        <taxon>Caldicellulosiruptorales</taxon>
        <taxon>Caldicellulosiruptoraceae</taxon>
        <taxon>Caldicellulosiruptor</taxon>
    </lineage>
</organism>
<evidence type="ECO:0000256" key="1">
    <source>
        <dbReference type="ARBA" id="ARBA00004976"/>
    </source>
</evidence>
<dbReference type="SUPFAM" id="SSF81301">
    <property type="entry name" value="Nucleotidyltransferase"/>
    <property type="match status" value="1"/>
</dbReference>
<dbReference type="Proteomes" id="UP001164909">
    <property type="component" value="Chromosome"/>
</dbReference>
<gene>
    <name evidence="8" type="ORF">OTK00_000700</name>
</gene>
<comment type="similarity">
    <text evidence="4">Belongs to the relA/spoT family.</text>
</comment>
<dbReference type="SUPFAM" id="SSF109604">
    <property type="entry name" value="HD-domain/PDEase-like"/>
    <property type="match status" value="1"/>
</dbReference>
<dbReference type="CDD" id="cd01668">
    <property type="entry name" value="TGS_RSH"/>
    <property type="match status" value="1"/>
</dbReference>
<comment type="catalytic activity">
    <reaction evidence="3">
        <text>GTP + ATP = guanosine 3'-diphosphate 5'-triphosphate + AMP</text>
        <dbReference type="Rhea" id="RHEA:22088"/>
        <dbReference type="ChEBI" id="CHEBI:30616"/>
        <dbReference type="ChEBI" id="CHEBI:37565"/>
        <dbReference type="ChEBI" id="CHEBI:142410"/>
        <dbReference type="ChEBI" id="CHEBI:456215"/>
        <dbReference type="EC" id="2.7.6.5"/>
    </reaction>
</comment>
<dbReference type="SMART" id="SM00471">
    <property type="entry name" value="HDc"/>
    <property type="match status" value="1"/>
</dbReference>
<protein>
    <recommendedName>
        <fullName evidence="2">GTP diphosphokinase</fullName>
        <ecNumber evidence="2">2.7.6.5</ecNumber>
    </recommendedName>
</protein>
<dbReference type="Pfam" id="PF13291">
    <property type="entry name" value="ACT_4"/>
    <property type="match status" value="1"/>
</dbReference>
<dbReference type="InterPro" id="IPR043519">
    <property type="entry name" value="NT_sf"/>
</dbReference>
<sequence length="736" mass="84785">MDQKKWSIEVNWSLDEKFNQLIEKVKKYATEEDISLIKKAYEFARRHHDGQERSSGEPYIVHPLEVALILSDLELDIATIVAGLLHDVVEDTSVSLQQIEQEFGSEIANLVDGVTKLGKLEFTSKLEQQAENYRKMLIAMAKDIRVILIKLADRLHNMRTLKYLPPEKQRQKAQETIDIYAPLAHRLGISKIKWELEDLSLRYLDPEGYYDLVEKIAKKRVEREEYIKKIINLISEKLKEANIEVGQIDGRPKHFYSIYRKMRQQGKTLEEIYDLFAIRIIVNSIKDCYGVLGIIHTLFKPMPGRFKDYIAMPKPNMYQSLHTTVIGPEGEPFEVQIRTFDMHRTAEYGIAAHWKYKEGRIKSTDEDEKFAWLRELLEWQKELKDAKEFMESLKINLFSDEVFVFTPKGDVISLPQGSTPIDFAYAIHSEIGNRMAGAKVNGKLVPIDYELKNGDIVEIITSPNVHGPSQDWLKIVKSPQAKNKINAWFKKERKEENIQKGKDILEKEIKKMNLPLQYAFKEDVLQAVSQRYGYRTPEDMFAALGYGGITVGKIALRIKEEIKKYIKEDEVKEVQIEERPKPAKASSNNGILVKGVENVLVRFAKCCNPVPGDEVIGYITRGRGVSIHRRDCPNVEQYLKEPERIVEAEWNVTKDAKFDAQINILANDRTGILMDITNLLGENRISVKAIQGRTTRDRIANINLTVEISSIQQLEKIIRKLRKIDSVFDVQRVKGG</sequence>
<evidence type="ECO:0000256" key="2">
    <source>
        <dbReference type="ARBA" id="ARBA00013251"/>
    </source>
</evidence>
<dbReference type="NCBIfam" id="TIGR00691">
    <property type="entry name" value="spoT_relA"/>
    <property type="match status" value="1"/>
</dbReference>
<evidence type="ECO:0000313" key="9">
    <source>
        <dbReference type="Proteomes" id="UP001164909"/>
    </source>
</evidence>
<dbReference type="Gene3D" id="3.10.20.30">
    <property type="match status" value="1"/>
</dbReference>
<dbReference type="SUPFAM" id="SSF55021">
    <property type="entry name" value="ACT-like"/>
    <property type="match status" value="1"/>
</dbReference>
<reference evidence="8" key="1">
    <citation type="submission" date="2022-12" db="EMBL/GenBank/DDBJ databases">
        <authorList>
            <person name="Bing R.G."/>
            <person name="Willard D.J."/>
            <person name="Manesh M.J.H."/>
            <person name="Laemthong T."/>
            <person name="Crosby J.R."/>
            <person name="Kelly R.M."/>
        </authorList>
    </citation>
    <scope>NUCLEOTIDE SEQUENCE</scope>
    <source>
        <strain evidence="8">DSM 8990</strain>
    </source>
</reference>
<evidence type="ECO:0000259" key="7">
    <source>
        <dbReference type="PROSITE" id="PS51880"/>
    </source>
</evidence>
<keyword evidence="9" id="KW-1185">Reference proteome</keyword>
<dbReference type="InterPro" id="IPR004811">
    <property type="entry name" value="RelA/Spo_fam"/>
</dbReference>
<feature type="domain" description="HD" evidence="6">
    <location>
        <begin position="59"/>
        <end position="158"/>
    </location>
</feature>
<name>A0ABY7BNX2_9FIRM</name>
<dbReference type="InterPro" id="IPR003607">
    <property type="entry name" value="HD/PDEase_dom"/>
</dbReference>
<dbReference type="CDD" id="cd00077">
    <property type="entry name" value="HDc"/>
    <property type="match status" value="1"/>
</dbReference>
<evidence type="ECO:0000259" key="6">
    <source>
        <dbReference type="PROSITE" id="PS51831"/>
    </source>
</evidence>
<dbReference type="PROSITE" id="PS51831">
    <property type="entry name" value="HD"/>
    <property type="match status" value="1"/>
</dbReference>
<dbReference type="InterPro" id="IPR004095">
    <property type="entry name" value="TGS"/>
</dbReference>
<dbReference type="InterPro" id="IPR002912">
    <property type="entry name" value="ACT_dom"/>
</dbReference>
<dbReference type="InterPro" id="IPR033655">
    <property type="entry name" value="TGS_RelA/SpoT"/>
</dbReference>
<dbReference type="Gene3D" id="1.10.3210.10">
    <property type="entry name" value="Hypothetical protein af1432"/>
    <property type="match status" value="1"/>
</dbReference>
<dbReference type="Gene3D" id="3.30.460.10">
    <property type="entry name" value="Beta Polymerase, domain 2"/>
    <property type="match status" value="1"/>
</dbReference>
<dbReference type="CDD" id="cd04876">
    <property type="entry name" value="ACT_RelA-SpoT"/>
    <property type="match status" value="1"/>
</dbReference>
<dbReference type="PANTHER" id="PTHR21262">
    <property type="entry name" value="GUANOSINE-3',5'-BIS DIPHOSPHATE 3'-PYROPHOSPHOHYDROLASE"/>
    <property type="match status" value="1"/>
</dbReference>
<dbReference type="EC" id="2.7.6.5" evidence="2"/>
<comment type="pathway">
    <text evidence="1">Purine metabolism; ppGpp biosynthesis; ppGpp from GTP: step 1/2.</text>
</comment>
<comment type="function">
    <text evidence="4">In eubacteria ppGpp (guanosine 3'-diphosphate 5'-diphosphate) is a mediator of the stringent response that coordinates a variety of cellular activities in response to changes in nutritional abundance.</text>
</comment>
<dbReference type="InterPro" id="IPR012676">
    <property type="entry name" value="TGS-like"/>
</dbReference>
<dbReference type="Gene3D" id="3.30.70.260">
    <property type="match status" value="1"/>
</dbReference>
<feature type="domain" description="ACT" evidence="5">
    <location>
        <begin position="661"/>
        <end position="735"/>
    </location>
</feature>
<dbReference type="InterPro" id="IPR045865">
    <property type="entry name" value="ACT-like_dom_sf"/>
</dbReference>
<evidence type="ECO:0000259" key="5">
    <source>
        <dbReference type="PROSITE" id="PS51671"/>
    </source>
</evidence>
<accession>A0ABY7BNX2</accession>
<dbReference type="PROSITE" id="PS51671">
    <property type="entry name" value="ACT"/>
    <property type="match status" value="1"/>
</dbReference>
<dbReference type="CDD" id="cd05399">
    <property type="entry name" value="NT_Rel-Spo_like"/>
    <property type="match status" value="1"/>
</dbReference>
<dbReference type="InterPro" id="IPR007685">
    <property type="entry name" value="RelA_SpoT"/>
</dbReference>
<evidence type="ECO:0000256" key="3">
    <source>
        <dbReference type="ARBA" id="ARBA00048244"/>
    </source>
</evidence>
<proteinExistence type="inferred from homology"/>
<dbReference type="PROSITE" id="PS51880">
    <property type="entry name" value="TGS"/>
    <property type="match status" value="1"/>
</dbReference>
<dbReference type="Pfam" id="PF19296">
    <property type="entry name" value="RelA_AH_RIS"/>
    <property type="match status" value="1"/>
</dbReference>
<feature type="domain" description="TGS" evidence="7">
    <location>
        <begin position="400"/>
        <end position="461"/>
    </location>
</feature>
<dbReference type="InterPro" id="IPR006674">
    <property type="entry name" value="HD_domain"/>
</dbReference>
<dbReference type="PANTHER" id="PTHR21262:SF31">
    <property type="entry name" value="GTP PYROPHOSPHOKINASE"/>
    <property type="match status" value="1"/>
</dbReference>
<dbReference type="SMART" id="SM00954">
    <property type="entry name" value="RelA_SpoT"/>
    <property type="match status" value="1"/>
</dbReference>